<dbReference type="EMBL" id="OZ037945">
    <property type="protein sequence ID" value="CAL1700606.1"/>
    <property type="molecule type" value="Genomic_DNA"/>
</dbReference>
<evidence type="ECO:0000313" key="2">
    <source>
        <dbReference type="EMBL" id="CAL1700606.1"/>
    </source>
</evidence>
<sequence>MSRKVPQCWQDEVWLAVLDMKRNAIEYARKARQVADAAPDFLRLHAHLFYKTPVERGDELYEKLPEPEWLVVDVDGTTVYALRRSPPPPGTLRVRWYPSVDRLNMEVYLVDDFPLGADGEFDLKQVRERWNLENCIPIDCLRGILVHPRDPDRLSPLALQLLVDGRRCLRIVEQPSKEIEMVREARTKIRKEIKYRIWLVREKCRKSRLAIEEAYDWWRQHPLPRTSDIFWLFLVWILFIASVAQSGYYMCYAAYFICCGALFGIQHIAEPLSQAYTSSDRPAAFISRTGA</sequence>
<feature type="transmembrane region" description="Helical" evidence="1">
    <location>
        <begin position="229"/>
        <end position="246"/>
    </location>
</feature>
<keyword evidence="1" id="KW-0472">Membrane</keyword>
<accession>A0ABP1CY83</accession>
<evidence type="ECO:0000313" key="3">
    <source>
        <dbReference type="Proteomes" id="UP001497453"/>
    </source>
</evidence>
<keyword evidence="1" id="KW-0812">Transmembrane</keyword>
<organism evidence="2 3">
    <name type="scientific">Somion occarium</name>
    <dbReference type="NCBI Taxonomy" id="3059160"/>
    <lineage>
        <taxon>Eukaryota</taxon>
        <taxon>Fungi</taxon>
        <taxon>Dikarya</taxon>
        <taxon>Basidiomycota</taxon>
        <taxon>Agaricomycotina</taxon>
        <taxon>Agaricomycetes</taxon>
        <taxon>Polyporales</taxon>
        <taxon>Cerrenaceae</taxon>
        <taxon>Somion</taxon>
    </lineage>
</organism>
<reference evidence="3" key="1">
    <citation type="submission" date="2024-04" db="EMBL/GenBank/DDBJ databases">
        <authorList>
            <person name="Shaw F."/>
            <person name="Minotto A."/>
        </authorList>
    </citation>
    <scope>NUCLEOTIDE SEQUENCE [LARGE SCALE GENOMIC DNA]</scope>
</reference>
<evidence type="ECO:0000256" key="1">
    <source>
        <dbReference type="SAM" id="Phobius"/>
    </source>
</evidence>
<keyword evidence="3" id="KW-1185">Reference proteome</keyword>
<protein>
    <submittedName>
        <fullName evidence="2">Uncharacterized protein</fullName>
    </submittedName>
</protein>
<name>A0ABP1CY83_9APHY</name>
<dbReference type="Proteomes" id="UP001497453">
    <property type="component" value="Chromosome 2"/>
</dbReference>
<keyword evidence="1" id="KW-1133">Transmembrane helix</keyword>
<proteinExistence type="predicted"/>
<gene>
    <name evidence="2" type="ORF">GFSPODELE1_LOCUS3216</name>
</gene>